<evidence type="ECO:0000256" key="1">
    <source>
        <dbReference type="ARBA" id="ARBA00004651"/>
    </source>
</evidence>
<feature type="transmembrane region" description="Helical" evidence="9">
    <location>
        <begin position="112"/>
        <end position="138"/>
    </location>
</feature>
<comment type="subcellular location">
    <subcellularLocation>
        <location evidence="1">Cell membrane</location>
        <topology evidence="1">Multi-pass membrane protein</topology>
    </subcellularLocation>
    <subcellularLocation>
        <location evidence="8">Membrane</location>
        <topology evidence="8">Multi-pass membrane protein</topology>
    </subcellularLocation>
</comment>
<reference evidence="11 12" key="1">
    <citation type="submission" date="2016-10" db="EMBL/GenBank/DDBJ databases">
        <authorList>
            <person name="Varghese N."/>
            <person name="Submissions S."/>
        </authorList>
    </citation>
    <scope>NUCLEOTIDE SEQUENCE [LARGE SCALE GENOMIC DNA]</scope>
    <source>
        <strain evidence="11 12">WCC6</strain>
    </source>
</reference>
<evidence type="ECO:0000256" key="4">
    <source>
        <dbReference type="ARBA" id="ARBA00022692"/>
    </source>
</evidence>
<evidence type="ECO:0000313" key="12">
    <source>
        <dbReference type="Proteomes" id="UP000182379"/>
    </source>
</evidence>
<dbReference type="PANTHER" id="PTHR30625:SF15">
    <property type="entry name" value="BIOPOLYMER TRANSPORT PROTEIN EXBB"/>
    <property type="match status" value="1"/>
</dbReference>
<dbReference type="EMBL" id="FNOP01000018">
    <property type="protein sequence ID" value="SDX25084.1"/>
    <property type="molecule type" value="Genomic_DNA"/>
</dbReference>
<dbReference type="PANTHER" id="PTHR30625">
    <property type="entry name" value="PROTEIN TOLQ"/>
    <property type="match status" value="1"/>
</dbReference>
<keyword evidence="2 8" id="KW-0813">Transport</keyword>
<dbReference type="Proteomes" id="UP000182379">
    <property type="component" value="Unassembled WGS sequence"/>
</dbReference>
<feature type="transmembrane region" description="Helical" evidence="9">
    <location>
        <begin position="158"/>
        <end position="179"/>
    </location>
</feature>
<evidence type="ECO:0000313" key="11">
    <source>
        <dbReference type="EMBL" id="SDX25084.1"/>
    </source>
</evidence>
<dbReference type="GO" id="GO:0005886">
    <property type="term" value="C:plasma membrane"/>
    <property type="evidence" value="ECO:0007669"/>
    <property type="project" value="UniProtKB-SubCell"/>
</dbReference>
<evidence type="ECO:0000256" key="3">
    <source>
        <dbReference type="ARBA" id="ARBA00022475"/>
    </source>
</evidence>
<proteinExistence type="inferred from homology"/>
<keyword evidence="3" id="KW-1003">Cell membrane</keyword>
<feature type="domain" description="MotA/TolQ/ExbB proton channel" evidence="10">
    <location>
        <begin position="95"/>
        <end position="191"/>
    </location>
</feature>
<sequence length="212" mass="23899">MIGWLEYGWMYFLRGGVVMWPLLLCSLVSLTLILERGAFFRREDSGRDYPRTFCRMVRQKQWQDLLAMSRRTRGAQAELGIRLLTAPPEAREKESYILGESQQLVSRFDKGLNYLSVIVTLAPILGLLGTITGMMSSFQALGDRWDNPLGVTAGVAEAMITTVFGLLIAIGTICFHTYFSQRVNTVLEEVEQMDNAFMENAGDMPREGGKRV</sequence>
<evidence type="ECO:0000256" key="9">
    <source>
        <dbReference type="SAM" id="Phobius"/>
    </source>
</evidence>
<keyword evidence="6 9" id="KW-1133">Transmembrane helix</keyword>
<feature type="transmembrane region" description="Helical" evidence="9">
    <location>
        <begin position="12"/>
        <end position="34"/>
    </location>
</feature>
<dbReference type="GO" id="GO:0017038">
    <property type="term" value="P:protein import"/>
    <property type="evidence" value="ECO:0007669"/>
    <property type="project" value="TreeGrafter"/>
</dbReference>
<keyword evidence="4 9" id="KW-0812">Transmembrane</keyword>
<name>A0A1H3A7D2_ACIFE</name>
<accession>A0A1H3A7D2</accession>
<evidence type="ECO:0000256" key="2">
    <source>
        <dbReference type="ARBA" id="ARBA00022448"/>
    </source>
</evidence>
<keyword evidence="7 9" id="KW-0472">Membrane</keyword>
<organism evidence="11 12">
    <name type="scientific">Acidaminococcus fermentans</name>
    <dbReference type="NCBI Taxonomy" id="905"/>
    <lineage>
        <taxon>Bacteria</taxon>
        <taxon>Bacillati</taxon>
        <taxon>Bacillota</taxon>
        <taxon>Negativicutes</taxon>
        <taxon>Acidaminococcales</taxon>
        <taxon>Acidaminococcaceae</taxon>
        <taxon>Acidaminococcus</taxon>
    </lineage>
</organism>
<gene>
    <name evidence="11" type="ORF">SAMN05216495_11850</name>
</gene>
<dbReference type="RefSeq" id="WP_012937718.1">
    <property type="nucleotide sequence ID" value="NZ_CALAKB010000023.1"/>
</dbReference>
<dbReference type="GeneID" id="78334074"/>
<dbReference type="Pfam" id="PF01618">
    <property type="entry name" value="MotA_ExbB"/>
    <property type="match status" value="1"/>
</dbReference>
<evidence type="ECO:0000259" key="10">
    <source>
        <dbReference type="Pfam" id="PF01618"/>
    </source>
</evidence>
<evidence type="ECO:0000256" key="6">
    <source>
        <dbReference type="ARBA" id="ARBA00022989"/>
    </source>
</evidence>
<comment type="similarity">
    <text evidence="8">Belongs to the exbB/tolQ family.</text>
</comment>
<dbReference type="AlphaFoldDB" id="A0A1H3A7D2"/>
<evidence type="ECO:0000256" key="8">
    <source>
        <dbReference type="RuleBase" id="RU004057"/>
    </source>
</evidence>
<evidence type="ECO:0000256" key="7">
    <source>
        <dbReference type="ARBA" id="ARBA00023136"/>
    </source>
</evidence>
<dbReference type="OMA" id="EKVHMEN"/>
<dbReference type="InterPro" id="IPR050790">
    <property type="entry name" value="ExbB/TolQ_transport"/>
</dbReference>
<protein>
    <submittedName>
        <fullName evidence="11">Biopolymer transport protein ExbB</fullName>
    </submittedName>
</protein>
<evidence type="ECO:0000256" key="5">
    <source>
        <dbReference type="ARBA" id="ARBA00022927"/>
    </source>
</evidence>
<keyword evidence="5 8" id="KW-0653">Protein transport</keyword>
<comment type="caution">
    <text evidence="11">The sequence shown here is derived from an EMBL/GenBank/DDBJ whole genome shotgun (WGS) entry which is preliminary data.</text>
</comment>
<dbReference type="InterPro" id="IPR002898">
    <property type="entry name" value="MotA_ExbB_proton_chnl"/>
</dbReference>